<gene>
    <name evidence="2" type="ORF">FC46_GL000622</name>
</gene>
<name>A0A0R1UNR4_9LACO</name>
<sequence length="113" mass="13225">MSINEELKSVGLQQRDGIIVYLDNISNQYRLRKYGDIVYFSKKMKYCVIYIDNNDAEKIKDEIANLDFVKMVEDSATDKIDLDSAYIEEQIQDLAQKAEAELAERQEKEDLYN</sequence>
<dbReference type="RefSeq" id="WP_057797157.1">
    <property type="nucleotide sequence ID" value="NZ_AZFM01000002.1"/>
</dbReference>
<evidence type="ECO:0000313" key="3">
    <source>
        <dbReference type="Proteomes" id="UP000051036"/>
    </source>
</evidence>
<evidence type="ECO:0008006" key="4">
    <source>
        <dbReference type="Google" id="ProtNLM"/>
    </source>
</evidence>
<dbReference type="Pfam" id="PF09902">
    <property type="entry name" value="DUF2129"/>
    <property type="match status" value="1"/>
</dbReference>
<dbReference type="STRING" id="1423763.FC46_GL000622"/>
<dbReference type="PATRIC" id="fig|1423763.3.peg.626"/>
<dbReference type="AlphaFoldDB" id="A0A0R1UNR4"/>
<dbReference type="Proteomes" id="UP000051036">
    <property type="component" value="Unassembled WGS sequence"/>
</dbReference>
<keyword evidence="1" id="KW-0963">Cytoplasm</keyword>
<comment type="caution">
    <text evidence="2">The sequence shown here is derived from an EMBL/GenBank/DDBJ whole genome shotgun (WGS) entry which is preliminary data.</text>
</comment>
<dbReference type="EMBL" id="AZFM01000002">
    <property type="protein sequence ID" value="KRL91323.1"/>
    <property type="molecule type" value="Genomic_DNA"/>
</dbReference>
<dbReference type="OrthoDB" id="2990788at2"/>
<accession>A0A0R1UNR4</accession>
<protein>
    <recommendedName>
        <fullName evidence="4">DUF2129 domain-containing protein</fullName>
    </recommendedName>
</protein>
<keyword evidence="3" id="KW-1185">Reference proteome</keyword>
<dbReference type="InterPro" id="IPR016979">
    <property type="entry name" value="DUF2129"/>
</dbReference>
<evidence type="ECO:0000256" key="1">
    <source>
        <dbReference type="ARBA" id="ARBA00022490"/>
    </source>
</evidence>
<organism evidence="2 3">
    <name type="scientific">Lactobacillus kalixensis DSM 16043</name>
    <dbReference type="NCBI Taxonomy" id="1423763"/>
    <lineage>
        <taxon>Bacteria</taxon>
        <taxon>Bacillati</taxon>
        <taxon>Bacillota</taxon>
        <taxon>Bacilli</taxon>
        <taxon>Lactobacillales</taxon>
        <taxon>Lactobacillaceae</taxon>
        <taxon>Lactobacillus</taxon>
    </lineage>
</organism>
<proteinExistence type="predicted"/>
<evidence type="ECO:0000313" key="2">
    <source>
        <dbReference type="EMBL" id="KRL91323.1"/>
    </source>
</evidence>
<reference evidence="2 3" key="1">
    <citation type="journal article" date="2015" name="Genome Announc.">
        <title>Expanding the biotechnology potential of lactobacilli through comparative genomics of 213 strains and associated genera.</title>
        <authorList>
            <person name="Sun Z."/>
            <person name="Harris H.M."/>
            <person name="McCann A."/>
            <person name="Guo C."/>
            <person name="Argimon S."/>
            <person name="Zhang W."/>
            <person name="Yang X."/>
            <person name="Jeffery I.B."/>
            <person name="Cooney J.C."/>
            <person name="Kagawa T.F."/>
            <person name="Liu W."/>
            <person name="Song Y."/>
            <person name="Salvetti E."/>
            <person name="Wrobel A."/>
            <person name="Rasinkangas P."/>
            <person name="Parkhill J."/>
            <person name="Rea M.C."/>
            <person name="O'Sullivan O."/>
            <person name="Ritari J."/>
            <person name="Douillard F.P."/>
            <person name="Paul Ross R."/>
            <person name="Yang R."/>
            <person name="Briner A.E."/>
            <person name="Felis G.E."/>
            <person name="de Vos W.M."/>
            <person name="Barrangou R."/>
            <person name="Klaenhammer T.R."/>
            <person name="Caufield P.W."/>
            <person name="Cui Y."/>
            <person name="Zhang H."/>
            <person name="O'Toole P.W."/>
        </authorList>
    </citation>
    <scope>NUCLEOTIDE SEQUENCE [LARGE SCALE GENOMIC DNA]</scope>
    <source>
        <strain evidence="2 3">DSM 16043</strain>
    </source>
</reference>